<sequence>MAIFTSGVLISWIPTFGLINIMDTYTIPSFGLTNIRISLELEKFILSMSAHEKHKLL</sequence>
<protein>
    <submittedName>
        <fullName evidence="1">6176_t:CDS:1</fullName>
    </submittedName>
</protein>
<keyword evidence="2" id="KW-1185">Reference proteome</keyword>
<proteinExistence type="predicted"/>
<name>A0A9N9AYN5_9GLOM</name>
<dbReference type="AlphaFoldDB" id="A0A9N9AYN5"/>
<evidence type="ECO:0000313" key="2">
    <source>
        <dbReference type="Proteomes" id="UP000789759"/>
    </source>
</evidence>
<evidence type="ECO:0000313" key="1">
    <source>
        <dbReference type="EMBL" id="CAG8545483.1"/>
    </source>
</evidence>
<dbReference type="Proteomes" id="UP000789759">
    <property type="component" value="Unassembled WGS sequence"/>
</dbReference>
<gene>
    <name evidence="1" type="ORF">CPELLU_LOCUS4499</name>
</gene>
<dbReference type="EMBL" id="CAJVQA010002382">
    <property type="protein sequence ID" value="CAG8545483.1"/>
    <property type="molecule type" value="Genomic_DNA"/>
</dbReference>
<accession>A0A9N9AYN5</accession>
<reference evidence="1" key="1">
    <citation type="submission" date="2021-06" db="EMBL/GenBank/DDBJ databases">
        <authorList>
            <person name="Kallberg Y."/>
            <person name="Tangrot J."/>
            <person name="Rosling A."/>
        </authorList>
    </citation>
    <scope>NUCLEOTIDE SEQUENCE</scope>
    <source>
        <strain evidence="1">FL966</strain>
    </source>
</reference>
<comment type="caution">
    <text evidence="1">The sequence shown here is derived from an EMBL/GenBank/DDBJ whole genome shotgun (WGS) entry which is preliminary data.</text>
</comment>
<organism evidence="1 2">
    <name type="scientific">Cetraspora pellucida</name>
    <dbReference type="NCBI Taxonomy" id="1433469"/>
    <lineage>
        <taxon>Eukaryota</taxon>
        <taxon>Fungi</taxon>
        <taxon>Fungi incertae sedis</taxon>
        <taxon>Mucoromycota</taxon>
        <taxon>Glomeromycotina</taxon>
        <taxon>Glomeromycetes</taxon>
        <taxon>Diversisporales</taxon>
        <taxon>Gigasporaceae</taxon>
        <taxon>Cetraspora</taxon>
    </lineage>
</organism>